<dbReference type="Gene3D" id="3.20.20.150">
    <property type="entry name" value="Divalent-metal-dependent TIM barrel enzymes"/>
    <property type="match status" value="1"/>
</dbReference>
<protein>
    <recommendedName>
        <fullName evidence="2">Xylose isomerase-like TIM barrel domain-containing protein</fullName>
    </recommendedName>
</protein>
<dbReference type="SUPFAM" id="SSF51658">
    <property type="entry name" value="Xylose isomerase-like"/>
    <property type="match status" value="1"/>
</dbReference>
<dbReference type="InterPro" id="IPR006311">
    <property type="entry name" value="TAT_signal"/>
</dbReference>
<gene>
    <name evidence="1" type="ORF">METZ01_LOCUS439493</name>
</gene>
<proteinExistence type="predicted"/>
<name>A0A382YUM8_9ZZZZ</name>
<reference evidence="1" key="1">
    <citation type="submission" date="2018-05" db="EMBL/GenBank/DDBJ databases">
        <authorList>
            <person name="Lanie J.A."/>
            <person name="Ng W.-L."/>
            <person name="Kazmierczak K.M."/>
            <person name="Andrzejewski T.M."/>
            <person name="Davidsen T.M."/>
            <person name="Wayne K.J."/>
            <person name="Tettelin H."/>
            <person name="Glass J.I."/>
            <person name="Rusch D."/>
            <person name="Podicherti R."/>
            <person name="Tsui H.-C.T."/>
            <person name="Winkler M.E."/>
        </authorList>
    </citation>
    <scope>NUCLEOTIDE SEQUENCE</scope>
</reference>
<dbReference type="EMBL" id="UINC01178467">
    <property type="protein sequence ID" value="SVD86639.1"/>
    <property type="molecule type" value="Genomic_DNA"/>
</dbReference>
<evidence type="ECO:0000313" key="1">
    <source>
        <dbReference type="EMBL" id="SVD86639.1"/>
    </source>
</evidence>
<accession>A0A382YUM8</accession>
<organism evidence="1">
    <name type="scientific">marine metagenome</name>
    <dbReference type="NCBI Taxonomy" id="408172"/>
    <lineage>
        <taxon>unclassified sequences</taxon>
        <taxon>metagenomes</taxon>
        <taxon>ecological metagenomes</taxon>
    </lineage>
</organism>
<dbReference type="AlphaFoldDB" id="A0A382YUM8"/>
<evidence type="ECO:0008006" key="2">
    <source>
        <dbReference type="Google" id="ProtNLM"/>
    </source>
</evidence>
<sequence>MSESTINRRDFGKAGGLALAATALPALGEAADDKPRLKSRILKSIKFGMFNEKISISEKFKLLKEIGYDGVELNSPGGVDKKEALAASRETGLPIHGVVDSIHWGTRLSSPDANTRRKGLD</sequence>
<feature type="non-terminal residue" evidence="1">
    <location>
        <position position="121"/>
    </location>
</feature>
<dbReference type="InterPro" id="IPR036237">
    <property type="entry name" value="Xyl_isomerase-like_sf"/>
</dbReference>
<dbReference type="PROSITE" id="PS51318">
    <property type="entry name" value="TAT"/>
    <property type="match status" value="1"/>
</dbReference>